<dbReference type="STRING" id="1196031.A361_06475"/>
<dbReference type="InterPro" id="IPR006439">
    <property type="entry name" value="HAD-SF_hydro_IA"/>
</dbReference>
<keyword evidence="5" id="KW-0460">Magnesium</keyword>
<dbReference type="PANTHER" id="PTHR46193:SF21">
    <property type="entry name" value="SLL1138 PROTEIN"/>
    <property type="match status" value="1"/>
</dbReference>
<dbReference type="AlphaFoldDB" id="A0A160M851"/>
<keyword evidence="3" id="KW-0479">Metal-binding</keyword>
<evidence type="ECO:0000256" key="4">
    <source>
        <dbReference type="ARBA" id="ARBA00022801"/>
    </source>
</evidence>
<reference evidence="6 7" key="1">
    <citation type="submission" date="2016-04" db="EMBL/GenBank/DDBJ databases">
        <title>Complete genome sequence of Bacillus oceanisediminis strain 2691.</title>
        <authorList>
            <person name="Jeong H."/>
            <person name="Kim H.J."/>
            <person name="Lee D.-W."/>
        </authorList>
    </citation>
    <scope>NUCLEOTIDE SEQUENCE [LARGE SCALE GENOMIC DNA]</scope>
    <source>
        <strain evidence="6 7">2691</strain>
    </source>
</reference>
<keyword evidence="4 6" id="KW-0378">Hydrolase</keyword>
<dbReference type="CDD" id="cd16423">
    <property type="entry name" value="HAD_BPGM-like"/>
    <property type="match status" value="1"/>
</dbReference>
<dbReference type="KEGG" id="bon:A361_06475"/>
<dbReference type="GO" id="GO:0016787">
    <property type="term" value="F:hydrolase activity"/>
    <property type="evidence" value="ECO:0007669"/>
    <property type="project" value="UniProtKB-KW"/>
</dbReference>
<dbReference type="InterPro" id="IPR023198">
    <property type="entry name" value="PGP-like_dom2"/>
</dbReference>
<comment type="similarity">
    <text evidence="2">Belongs to the HAD-like hydrolase superfamily. CbbY/CbbZ/Gph/YieH family.</text>
</comment>
<dbReference type="Pfam" id="PF13419">
    <property type="entry name" value="HAD_2"/>
    <property type="match status" value="1"/>
</dbReference>
<comment type="cofactor">
    <cofactor evidence="1">
        <name>Mg(2+)</name>
        <dbReference type="ChEBI" id="CHEBI:18420"/>
    </cofactor>
</comment>
<dbReference type="PANTHER" id="PTHR46193">
    <property type="entry name" value="6-PHOSPHOGLUCONATE PHOSPHATASE"/>
    <property type="match status" value="1"/>
</dbReference>
<dbReference type="InterPro" id="IPR041492">
    <property type="entry name" value="HAD_2"/>
</dbReference>
<sequence>MIKAVIFDFDGTIVDTESLWYEVFKQILSEDYGFELGLEDFAKGIGTTDDILFNYIDSKLGIQINRESVQEKTEKAFQSQRDILILREGIQDLIEKCIEKGLKLGVASSSGREWVKHYLDHFGIEGHFQTIKTKEDVEKVKPDPALYIKALEEMGVEPEESLAIEDSVNGSIAAVQAGMHCAAVPNDVTHFLSFHEKVMRYKAFSEIPIDELIMGQGES</sequence>
<protein>
    <submittedName>
        <fullName evidence="6">HAD family hydrolase</fullName>
    </submittedName>
</protein>
<dbReference type="Gene3D" id="1.10.150.240">
    <property type="entry name" value="Putative phosphatase, domain 2"/>
    <property type="match status" value="1"/>
</dbReference>
<evidence type="ECO:0000256" key="3">
    <source>
        <dbReference type="ARBA" id="ARBA00022723"/>
    </source>
</evidence>
<dbReference type="NCBIfam" id="TIGR01509">
    <property type="entry name" value="HAD-SF-IA-v3"/>
    <property type="match status" value="1"/>
</dbReference>
<evidence type="ECO:0000256" key="5">
    <source>
        <dbReference type="ARBA" id="ARBA00022842"/>
    </source>
</evidence>
<dbReference type="FunFam" id="3.40.50.1000:FF:000036">
    <property type="entry name" value="HAD family hydrolase"/>
    <property type="match status" value="1"/>
</dbReference>
<dbReference type="RefSeq" id="WP_009331533.1">
    <property type="nucleotide sequence ID" value="NZ_CP015506.1"/>
</dbReference>
<dbReference type="InterPro" id="IPR051600">
    <property type="entry name" value="Beta-PGM-like"/>
</dbReference>
<dbReference type="Proteomes" id="UP000077856">
    <property type="component" value="Chromosome"/>
</dbReference>
<dbReference type="InterPro" id="IPR023214">
    <property type="entry name" value="HAD_sf"/>
</dbReference>
<dbReference type="InterPro" id="IPR036412">
    <property type="entry name" value="HAD-like_sf"/>
</dbReference>
<organism evidence="6 7">
    <name type="scientific">Cytobacillus oceanisediminis 2691</name>
    <dbReference type="NCBI Taxonomy" id="1196031"/>
    <lineage>
        <taxon>Bacteria</taxon>
        <taxon>Bacillati</taxon>
        <taxon>Bacillota</taxon>
        <taxon>Bacilli</taxon>
        <taxon>Bacillales</taxon>
        <taxon>Bacillaceae</taxon>
        <taxon>Cytobacillus</taxon>
    </lineage>
</organism>
<evidence type="ECO:0000256" key="2">
    <source>
        <dbReference type="ARBA" id="ARBA00006171"/>
    </source>
</evidence>
<gene>
    <name evidence="6" type="ORF">A361_06475</name>
</gene>
<dbReference type="SFLD" id="SFLDS00003">
    <property type="entry name" value="Haloacid_Dehalogenase"/>
    <property type="match status" value="1"/>
</dbReference>
<dbReference type="SFLD" id="SFLDG01135">
    <property type="entry name" value="C1.5.6:_HAD__Beta-PGM__Phospha"/>
    <property type="match status" value="1"/>
</dbReference>
<dbReference type="Gene3D" id="3.40.50.1000">
    <property type="entry name" value="HAD superfamily/HAD-like"/>
    <property type="match status" value="1"/>
</dbReference>
<evidence type="ECO:0000313" key="6">
    <source>
        <dbReference type="EMBL" id="AND38766.1"/>
    </source>
</evidence>
<dbReference type="EMBL" id="CP015506">
    <property type="protein sequence ID" value="AND38766.1"/>
    <property type="molecule type" value="Genomic_DNA"/>
</dbReference>
<dbReference type="GO" id="GO:0046872">
    <property type="term" value="F:metal ion binding"/>
    <property type="evidence" value="ECO:0007669"/>
    <property type="project" value="UniProtKB-KW"/>
</dbReference>
<dbReference type="SFLD" id="SFLDG01129">
    <property type="entry name" value="C1.5:_HAD__Beta-PGM__Phosphata"/>
    <property type="match status" value="1"/>
</dbReference>
<dbReference type="PRINTS" id="PR00413">
    <property type="entry name" value="HADHALOGNASE"/>
</dbReference>
<dbReference type="SUPFAM" id="SSF56784">
    <property type="entry name" value="HAD-like"/>
    <property type="match status" value="1"/>
</dbReference>
<accession>A0A160M851</accession>
<name>A0A160M851_9BACI</name>
<dbReference type="eggNOG" id="COG0637">
    <property type="taxonomic scope" value="Bacteria"/>
</dbReference>
<proteinExistence type="inferred from homology"/>
<evidence type="ECO:0000313" key="7">
    <source>
        <dbReference type="Proteomes" id="UP000077856"/>
    </source>
</evidence>
<evidence type="ECO:0000256" key="1">
    <source>
        <dbReference type="ARBA" id="ARBA00001946"/>
    </source>
</evidence>